<organism evidence="1 2">
    <name type="scientific">Bimuria novae-zelandiae CBS 107.79</name>
    <dbReference type="NCBI Taxonomy" id="1447943"/>
    <lineage>
        <taxon>Eukaryota</taxon>
        <taxon>Fungi</taxon>
        <taxon>Dikarya</taxon>
        <taxon>Ascomycota</taxon>
        <taxon>Pezizomycotina</taxon>
        <taxon>Dothideomycetes</taxon>
        <taxon>Pleosporomycetidae</taxon>
        <taxon>Pleosporales</taxon>
        <taxon>Massarineae</taxon>
        <taxon>Didymosphaeriaceae</taxon>
        <taxon>Bimuria</taxon>
    </lineage>
</organism>
<dbReference type="Proteomes" id="UP000800036">
    <property type="component" value="Unassembled WGS sequence"/>
</dbReference>
<dbReference type="AlphaFoldDB" id="A0A6A5V0M9"/>
<keyword evidence="2" id="KW-1185">Reference proteome</keyword>
<name>A0A6A5V0M9_9PLEO</name>
<gene>
    <name evidence="1" type="ORF">BU23DRAFT_197715</name>
</gene>
<evidence type="ECO:0000313" key="1">
    <source>
        <dbReference type="EMBL" id="KAF1970983.1"/>
    </source>
</evidence>
<sequence length="92" mass="9942">MIVRFPVEGVAGGEWSGCEEGFGCLIFAVGWLGLDGRVGVYEVVLRFVRLWCVIKNAGNSIYSVHPATVLFWGIGTVKHTMLSFCLCSAASV</sequence>
<proteinExistence type="predicted"/>
<dbReference type="EMBL" id="ML976696">
    <property type="protein sequence ID" value="KAF1970983.1"/>
    <property type="molecule type" value="Genomic_DNA"/>
</dbReference>
<accession>A0A6A5V0M9</accession>
<evidence type="ECO:0000313" key="2">
    <source>
        <dbReference type="Proteomes" id="UP000800036"/>
    </source>
</evidence>
<reference evidence="1" key="1">
    <citation type="journal article" date="2020" name="Stud. Mycol.">
        <title>101 Dothideomycetes genomes: a test case for predicting lifestyles and emergence of pathogens.</title>
        <authorList>
            <person name="Haridas S."/>
            <person name="Albert R."/>
            <person name="Binder M."/>
            <person name="Bloem J."/>
            <person name="Labutti K."/>
            <person name="Salamov A."/>
            <person name="Andreopoulos B."/>
            <person name="Baker S."/>
            <person name="Barry K."/>
            <person name="Bills G."/>
            <person name="Bluhm B."/>
            <person name="Cannon C."/>
            <person name="Castanera R."/>
            <person name="Culley D."/>
            <person name="Daum C."/>
            <person name="Ezra D."/>
            <person name="Gonzalez J."/>
            <person name="Henrissat B."/>
            <person name="Kuo A."/>
            <person name="Liang C."/>
            <person name="Lipzen A."/>
            <person name="Lutzoni F."/>
            <person name="Magnuson J."/>
            <person name="Mondo S."/>
            <person name="Nolan M."/>
            <person name="Ohm R."/>
            <person name="Pangilinan J."/>
            <person name="Park H.-J."/>
            <person name="Ramirez L."/>
            <person name="Alfaro M."/>
            <person name="Sun H."/>
            <person name="Tritt A."/>
            <person name="Yoshinaga Y."/>
            <person name="Zwiers L.-H."/>
            <person name="Turgeon B."/>
            <person name="Goodwin S."/>
            <person name="Spatafora J."/>
            <person name="Crous P."/>
            <person name="Grigoriev I."/>
        </authorList>
    </citation>
    <scope>NUCLEOTIDE SEQUENCE</scope>
    <source>
        <strain evidence="1">CBS 107.79</strain>
    </source>
</reference>
<protein>
    <submittedName>
        <fullName evidence="1">Uncharacterized protein</fullName>
    </submittedName>
</protein>